<comment type="caution">
    <text evidence="1">The sequence shown here is derived from an EMBL/GenBank/DDBJ whole genome shotgun (WGS) entry which is preliminary data.</text>
</comment>
<sequence length="66" mass="7785">MDSSMCTSAPDFEMWIIQGTLAWRIGGTIRVRSNVNLTFDSPVRYGRSKYIMSIYEIVWFYYFKKG</sequence>
<proteinExistence type="predicted"/>
<dbReference type="Proteomes" id="UP000653305">
    <property type="component" value="Unassembled WGS sequence"/>
</dbReference>
<keyword evidence="2" id="KW-1185">Reference proteome</keyword>
<gene>
    <name evidence="1" type="ORF">PHJA_002336900</name>
</gene>
<name>A0A830CSG0_9LAMI</name>
<evidence type="ECO:0000313" key="2">
    <source>
        <dbReference type="Proteomes" id="UP000653305"/>
    </source>
</evidence>
<organism evidence="1 2">
    <name type="scientific">Phtheirospermum japonicum</name>
    <dbReference type="NCBI Taxonomy" id="374723"/>
    <lineage>
        <taxon>Eukaryota</taxon>
        <taxon>Viridiplantae</taxon>
        <taxon>Streptophyta</taxon>
        <taxon>Embryophyta</taxon>
        <taxon>Tracheophyta</taxon>
        <taxon>Spermatophyta</taxon>
        <taxon>Magnoliopsida</taxon>
        <taxon>eudicotyledons</taxon>
        <taxon>Gunneridae</taxon>
        <taxon>Pentapetalae</taxon>
        <taxon>asterids</taxon>
        <taxon>lamiids</taxon>
        <taxon>Lamiales</taxon>
        <taxon>Orobanchaceae</taxon>
        <taxon>Orobanchaceae incertae sedis</taxon>
        <taxon>Phtheirospermum</taxon>
    </lineage>
</organism>
<reference evidence="1" key="1">
    <citation type="submission" date="2020-07" db="EMBL/GenBank/DDBJ databases">
        <title>Ethylene signaling mediates host invasion by parasitic plants.</title>
        <authorList>
            <person name="Yoshida S."/>
        </authorList>
    </citation>
    <scope>NUCLEOTIDE SEQUENCE</scope>
    <source>
        <strain evidence="1">Okayama</strain>
    </source>
</reference>
<protein>
    <submittedName>
        <fullName evidence="1">Uncharacterized protein ycf68</fullName>
    </submittedName>
</protein>
<accession>A0A830CSG0</accession>
<dbReference type="OrthoDB" id="1920313at2759"/>
<dbReference type="EMBL" id="BMAC01000717">
    <property type="protein sequence ID" value="GFQ01930.1"/>
    <property type="molecule type" value="Genomic_DNA"/>
</dbReference>
<evidence type="ECO:0000313" key="1">
    <source>
        <dbReference type="EMBL" id="GFQ01930.1"/>
    </source>
</evidence>
<dbReference type="AlphaFoldDB" id="A0A830CSG0"/>